<sequence>MPVTAQKLGPGSLKLGAQSTAKEFAVQTTKCTLKSKTDADDDLYVLSGDVLPGAETISWELDATILQDYELDGLTDWLFTNRGSVQDFTFVPNSKAKRSWTGKVKIRPLDIGGDVNKNNTSDVTFPLVGEPKPVTVTGAA</sequence>
<gene>
    <name evidence="1" type="ORF">M3D15_08680</name>
</gene>
<dbReference type="RefSeq" id="WP_260104571.1">
    <property type="nucleotide sequence ID" value="NZ_JALXSQ010000041.1"/>
</dbReference>
<dbReference type="Proteomes" id="UP001525379">
    <property type="component" value="Unassembled WGS sequence"/>
</dbReference>
<proteinExistence type="predicted"/>
<evidence type="ECO:0000313" key="1">
    <source>
        <dbReference type="EMBL" id="MCT2043398.1"/>
    </source>
</evidence>
<name>A0ABT2HYK5_9MICO</name>
<organism evidence="1 2">
    <name type="scientific">Pseudoclavibacter albus</name>
    <dbReference type="NCBI Taxonomy" id="272241"/>
    <lineage>
        <taxon>Bacteria</taxon>
        <taxon>Bacillati</taxon>
        <taxon>Actinomycetota</taxon>
        <taxon>Actinomycetes</taxon>
        <taxon>Micrococcales</taxon>
        <taxon>Microbacteriaceae</taxon>
        <taxon>Pseudoclavibacter</taxon>
    </lineage>
</organism>
<reference evidence="1 2" key="1">
    <citation type="submission" date="2022-04" db="EMBL/GenBank/DDBJ databases">
        <title>Human microbiome associated bacterial genomes.</title>
        <authorList>
            <person name="Sandstrom S."/>
            <person name="Salamzade R."/>
            <person name="Kalan L.R."/>
        </authorList>
    </citation>
    <scope>NUCLEOTIDE SEQUENCE [LARGE SCALE GENOMIC DNA]</scope>
    <source>
        <strain evidence="2">p3-SID1799</strain>
    </source>
</reference>
<comment type="caution">
    <text evidence="1">The sequence shown here is derived from an EMBL/GenBank/DDBJ whole genome shotgun (WGS) entry which is preliminary data.</text>
</comment>
<evidence type="ECO:0008006" key="3">
    <source>
        <dbReference type="Google" id="ProtNLM"/>
    </source>
</evidence>
<evidence type="ECO:0000313" key="2">
    <source>
        <dbReference type="Proteomes" id="UP001525379"/>
    </source>
</evidence>
<dbReference type="EMBL" id="JALXSQ010000041">
    <property type="protein sequence ID" value="MCT2043398.1"/>
    <property type="molecule type" value="Genomic_DNA"/>
</dbReference>
<protein>
    <recommendedName>
        <fullName evidence="3">Phage tail protein</fullName>
    </recommendedName>
</protein>
<keyword evidence="2" id="KW-1185">Reference proteome</keyword>
<accession>A0ABT2HYK5</accession>